<keyword evidence="2" id="KW-0732">Signal</keyword>
<dbReference type="InterPro" id="IPR005064">
    <property type="entry name" value="BUG"/>
</dbReference>
<dbReference type="Proteomes" id="UP001596270">
    <property type="component" value="Unassembled WGS sequence"/>
</dbReference>
<dbReference type="PANTHER" id="PTHR42928">
    <property type="entry name" value="TRICARBOXYLATE-BINDING PROTEIN"/>
    <property type="match status" value="1"/>
</dbReference>
<dbReference type="SUPFAM" id="SSF53850">
    <property type="entry name" value="Periplasmic binding protein-like II"/>
    <property type="match status" value="1"/>
</dbReference>
<dbReference type="CDD" id="cd13578">
    <property type="entry name" value="PBP2_Bug27"/>
    <property type="match status" value="1"/>
</dbReference>
<organism evidence="3 4">
    <name type="scientific">Polaromonas aquatica</name>
    <dbReference type="NCBI Taxonomy" id="332657"/>
    <lineage>
        <taxon>Bacteria</taxon>
        <taxon>Pseudomonadati</taxon>
        <taxon>Pseudomonadota</taxon>
        <taxon>Betaproteobacteria</taxon>
        <taxon>Burkholderiales</taxon>
        <taxon>Comamonadaceae</taxon>
        <taxon>Polaromonas</taxon>
    </lineage>
</organism>
<accession>A0ABW1U3D4</accession>
<dbReference type="Gene3D" id="3.40.190.10">
    <property type="entry name" value="Periplasmic binding protein-like II"/>
    <property type="match status" value="1"/>
</dbReference>
<evidence type="ECO:0000313" key="4">
    <source>
        <dbReference type="Proteomes" id="UP001596270"/>
    </source>
</evidence>
<dbReference type="PANTHER" id="PTHR42928:SF5">
    <property type="entry name" value="BLR1237 PROTEIN"/>
    <property type="match status" value="1"/>
</dbReference>
<gene>
    <name evidence="3" type="ORF">ACFQND_20630</name>
</gene>
<dbReference type="PIRSF" id="PIRSF017082">
    <property type="entry name" value="YflP"/>
    <property type="match status" value="1"/>
</dbReference>
<dbReference type="InterPro" id="IPR042100">
    <property type="entry name" value="Bug_dom1"/>
</dbReference>
<name>A0ABW1U3D4_9BURK</name>
<proteinExistence type="inferred from homology"/>
<dbReference type="EMBL" id="JBHSRS010000083">
    <property type="protein sequence ID" value="MFC6283640.1"/>
    <property type="molecule type" value="Genomic_DNA"/>
</dbReference>
<dbReference type="Gene3D" id="3.40.190.150">
    <property type="entry name" value="Bordetella uptake gene, domain 1"/>
    <property type="match status" value="1"/>
</dbReference>
<comment type="similarity">
    <text evidence="1">Belongs to the UPF0065 (bug) family.</text>
</comment>
<evidence type="ECO:0000256" key="1">
    <source>
        <dbReference type="ARBA" id="ARBA00006987"/>
    </source>
</evidence>
<comment type="caution">
    <text evidence="3">The sequence shown here is derived from an EMBL/GenBank/DDBJ whole genome shotgun (WGS) entry which is preliminary data.</text>
</comment>
<feature type="signal peptide" evidence="2">
    <location>
        <begin position="1"/>
        <end position="39"/>
    </location>
</feature>
<sequence>MQSQKQKKHDRHFSKLARAAGVTAVMALGLAGSAVFAQAAPAGSVPWPVKPISLIVPFPAGGTTDVLARAVGLELSKSLGQPVIVESRPGAGATLGADFVAKSKADGYTLLMGAVHHTIATSVYRKLPYDFQKDFAPISTVALVPNVLVVNPGVLAKNVKELLALARAEPGKLTYGSNGNGTGQHLIGAQFEGMGGVQMLHVPYKGSGPLTTDLLGGQITMSFDTITPVLAHIKAGKLRALAVTTNRRSPALPDVPTLDEAGLKGFNLGTWFGLLAPAATPRALVVRLNTELVKIIHSPDFRKKMEDIGAEPVGDTPEQMARQIRDDTERFAKLVKDARVSIE</sequence>
<protein>
    <submittedName>
        <fullName evidence="3">Tripartite tricarboxylate transporter substrate binding protein</fullName>
    </submittedName>
</protein>
<evidence type="ECO:0000256" key="2">
    <source>
        <dbReference type="SAM" id="SignalP"/>
    </source>
</evidence>
<evidence type="ECO:0000313" key="3">
    <source>
        <dbReference type="EMBL" id="MFC6283640.1"/>
    </source>
</evidence>
<keyword evidence="4" id="KW-1185">Reference proteome</keyword>
<dbReference type="RefSeq" id="WP_371436518.1">
    <property type="nucleotide sequence ID" value="NZ_JBHSRS010000083.1"/>
</dbReference>
<feature type="chain" id="PRO_5046478810" evidence="2">
    <location>
        <begin position="40"/>
        <end position="343"/>
    </location>
</feature>
<dbReference type="Pfam" id="PF03401">
    <property type="entry name" value="TctC"/>
    <property type="match status" value="1"/>
</dbReference>
<reference evidence="4" key="1">
    <citation type="journal article" date="2019" name="Int. J. Syst. Evol. Microbiol.">
        <title>The Global Catalogue of Microorganisms (GCM) 10K type strain sequencing project: providing services to taxonomists for standard genome sequencing and annotation.</title>
        <authorList>
            <consortium name="The Broad Institute Genomics Platform"/>
            <consortium name="The Broad Institute Genome Sequencing Center for Infectious Disease"/>
            <person name="Wu L."/>
            <person name="Ma J."/>
        </authorList>
    </citation>
    <scope>NUCLEOTIDE SEQUENCE [LARGE SCALE GENOMIC DNA]</scope>
    <source>
        <strain evidence="4">CCUG 39402</strain>
    </source>
</reference>